<dbReference type="EMBL" id="JACNIG010000290">
    <property type="protein sequence ID" value="MBC8433317.1"/>
    <property type="molecule type" value="Genomic_DNA"/>
</dbReference>
<feature type="domain" description="B12-binding N-terminal" evidence="5">
    <location>
        <begin position="1"/>
        <end position="87"/>
    </location>
</feature>
<dbReference type="Pfam" id="PF02607">
    <property type="entry name" value="B12-binding_2"/>
    <property type="match status" value="1"/>
</dbReference>
<dbReference type="Pfam" id="PF02310">
    <property type="entry name" value="B12-binding"/>
    <property type="match status" value="1"/>
</dbReference>
<dbReference type="GO" id="GO:0046872">
    <property type="term" value="F:metal ion binding"/>
    <property type="evidence" value="ECO:0007669"/>
    <property type="project" value="UniProtKB-KW"/>
</dbReference>
<evidence type="ECO:0000259" key="4">
    <source>
        <dbReference type="PROSITE" id="PS51332"/>
    </source>
</evidence>
<comment type="similarity">
    <text evidence="1">Belongs to the methylamine corrinoid protein family.</text>
</comment>
<dbReference type="GO" id="GO:0046653">
    <property type="term" value="P:tetrahydrofolate metabolic process"/>
    <property type="evidence" value="ECO:0007669"/>
    <property type="project" value="TreeGrafter"/>
</dbReference>
<reference evidence="6 7" key="1">
    <citation type="submission" date="2020-08" db="EMBL/GenBank/DDBJ databases">
        <title>Bridging the membrane lipid divide: bacteria of the FCB group superphylum have the potential to synthesize archaeal ether lipids.</title>
        <authorList>
            <person name="Villanueva L."/>
            <person name="Von Meijenfeldt F.A.B."/>
            <person name="Westbye A.B."/>
            <person name="Yadav S."/>
            <person name="Hopmans E.C."/>
            <person name="Dutilh B.E."/>
            <person name="Sinninghe Damste J.S."/>
        </authorList>
    </citation>
    <scope>NUCLEOTIDE SEQUENCE [LARGE SCALE GENOMIC DNA]</scope>
    <source>
        <strain evidence="6">NIOZ-UU17</strain>
    </source>
</reference>
<dbReference type="InterPro" id="IPR050554">
    <property type="entry name" value="Met_Synthase/Corrinoid"/>
</dbReference>
<feature type="domain" description="B12-binding" evidence="4">
    <location>
        <begin position="87"/>
        <end position="211"/>
    </location>
</feature>
<protein>
    <submittedName>
        <fullName evidence="6">Corrinoid protein</fullName>
    </submittedName>
</protein>
<dbReference type="InterPro" id="IPR036594">
    <property type="entry name" value="Meth_synthase_dom"/>
</dbReference>
<keyword evidence="3" id="KW-0170">Cobalt</keyword>
<dbReference type="Gene3D" id="3.40.50.280">
    <property type="entry name" value="Cobalamin-binding domain"/>
    <property type="match status" value="1"/>
</dbReference>
<dbReference type="InterPro" id="IPR003759">
    <property type="entry name" value="Cbl-bd_cap"/>
</dbReference>
<dbReference type="SMART" id="SM01018">
    <property type="entry name" value="B12-binding_2"/>
    <property type="match status" value="1"/>
</dbReference>
<evidence type="ECO:0000256" key="2">
    <source>
        <dbReference type="ARBA" id="ARBA00022723"/>
    </source>
</evidence>
<dbReference type="CDD" id="cd02070">
    <property type="entry name" value="corrinoid_protein_B12-BD"/>
    <property type="match status" value="1"/>
</dbReference>
<dbReference type="AlphaFoldDB" id="A0A8J6P635"/>
<accession>A0A8J6P635</accession>
<dbReference type="SUPFAM" id="SSF47644">
    <property type="entry name" value="Methionine synthase domain"/>
    <property type="match status" value="1"/>
</dbReference>
<dbReference type="GO" id="GO:0050667">
    <property type="term" value="P:homocysteine metabolic process"/>
    <property type="evidence" value="ECO:0007669"/>
    <property type="project" value="TreeGrafter"/>
</dbReference>
<dbReference type="Proteomes" id="UP000605201">
    <property type="component" value="Unassembled WGS sequence"/>
</dbReference>
<dbReference type="PANTHER" id="PTHR45833">
    <property type="entry name" value="METHIONINE SYNTHASE"/>
    <property type="match status" value="1"/>
</dbReference>
<proteinExistence type="inferred from homology"/>
<dbReference type="GO" id="GO:0005829">
    <property type="term" value="C:cytosol"/>
    <property type="evidence" value="ECO:0007669"/>
    <property type="project" value="TreeGrafter"/>
</dbReference>
<evidence type="ECO:0000313" key="7">
    <source>
        <dbReference type="Proteomes" id="UP000605201"/>
    </source>
</evidence>
<keyword evidence="2" id="KW-0479">Metal-binding</keyword>
<evidence type="ECO:0000256" key="1">
    <source>
        <dbReference type="ARBA" id="ARBA00010854"/>
    </source>
</evidence>
<gene>
    <name evidence="6" type="ORF">H8D96_15510</name>
</gene>
<evidence type="ECO:0000313" key="6">
    <source>
        <dbReference type="EMBL" id="MBC8433317.1"/>
    </source>
</evidence>
<evidence type="ECO:0000256" key="3">
    <source>
        <dbReference type="ARBA" id="ARBA00023285"/>
    </source>
</evidence>
<dbReference type="GO" id="GO:0008705">
    <property type="term" value="F:methionine synthase activity"/>
    <property type="evidence" value="ECO:0007669"/>
    <property type="project" value="TreeGrafter"/>
</dbReference>
<name>A0A8J6P635_9BACT</name>
<dbReference type="Gene3D" id="1.10.1240.10">
    <property type="entry name" value="Methionine synthase domain"/>
    <property type="match status" value="1"/>
</dbReference>
<comment type="caution">
    <text evidence="6">The sequence shown here is derived from an EMBL/GenBank/DDBJ whole genome shotgun (WGS) entry which is preliminary data.</text>
</comment>
<dbReference type="PROSITE" id="PS51332">
    <property type="entry name" value="B12_BINDING"/>
    <property type="match status" value="1"/>
</dbReference>
<organism evidence="6 7">
    <name type="scientific">Candidatus Desulfatibia vada</name>
    <dbReference type="NCBI Taxonomy" id="2841696"/>
    <lineage>
        <taxon>Bacteria</taxon>
        <taxon>Pseudomonadati</taxon>
        <taxon>Thermodesulfobacteriota</taxon>
        <taxon>Desulfobacteria</taxon>
        <taxon>Desulfobacterales</taxon>
        <taxon>Desulfobacterales incertae sedis</taxon>
        <taxon>Candidatus Desulfatibia</taxon>
    </lineage>
</organism>
<dbReference type="GO" id="GO:0031419">
    <property type="term" value="F:cobalamin binding"/>
    <property type="evidence" value="ECO:0007669"/>
    <property type="project" value="InterPro"/>
</dbReference>
<sequence>MSYQTLLDAVTKGDIKTATEETQKAVDAGQNAQDILDQGLIEAMNIVGEKFSKGAIFVPQMLRSAKTMQECVEVLKPHFQENAMTTKGKIVIGTVKGDLHDIGKNLVGMMLESAGFSIIDLGVDVAPEVFVDKIKEANADILGMSALLSTTMPSMSLTIKALADSGLRDTVKVIIGGAPVTRKYAEDIGADSYASDAGSAVLEAKKLLNIS</sequence>
<dbReference type="SUPFAM" id="SSF52242">
    <property type="entry name" value="Cobalamin (vitamin B12)-binding domain"/>
    <property type="match status" value="1"/>
</dbReference>
<dbReference type="PANTHER" id="PTHR45833:SF1">
    <property type="entry name" value="METHIONINE SYNTHASE"/>
    <property type="match status" value="1"/>
</dbReference>
<dbReference type="InterPro" id="IPR006158">
    <property type="entry name" value="Cobalamin-bd"/>
</dbReference>
<dbReference type="PROSITE" id="PS51337">
    <property type="entry name" value="B12_BINDING_NTER"/>
    <property type="match status" value="1"/>
</dbReference>
<dbReference type="InterPro" id="IPR036724">
    <property type="entry name" value="Cobalamin-bd_sf"/>
</dbReference>
<dbReference type="FunFam" id="3.40.50.280:FF:000003">
    <property type="entry name" value="Dimethylamine methyltransferase corrinoid protein"/>
    <property type="match status" value="1"/>
</dbReference>
<evidence type="ECO:0000259" key="5">
    <source>
        <dbReference type="PROSITE" id="PS51337"/>
    </source>
</evidence>